<keyword evidence="8" id="KW-0472">Membrane</keyword>
<evidence type="ECO:0000256" key="1">
    <source>
        <dbReference type="ARBA" id="ARBA00005184"/>
    </source>
</evidence>
<evidence type="ECO:0000256" key="3">
    <source>
        <dbReference type="ARBA" id="ARBA00007786"/>
    </source>
</evidence>
<evidence type="ECO:0000256" key="4">
    <source>
        <dbReference type="ARBA" id="ARBA00022801"/>
    </source>
</evidence>
<dbReference type="AlphaFoldDB" id="A0AAV1EHA0"/>
<dbReference type="InterPro" id="IPR035513">
    <property type="entry name" value="Invertase/methylesterase_inhib"/>
</dbReference>
<dbReference type="SMART" id="SM00856">
    <property type="entry name" value="PMEI"/>
    <property type="match status" value="1"/>
</dbReference>
<name>A0AAV1EHA0_OLDCO</name>
<proteinExistence type="inferred from homology"/>
<dbReference type="InterPro" id="IPR000070">
    <property type="entry name" value="Pectinesterase_cat"/>
</dbReference>
<evidence type="ECO:0000256" key="2">
    <source>
        <dbReference type="ARBA" id="ARBA00006027"/>
    </source>
</evidence>
<reference evidence="10" key="1">
    <citation type="submission" date="2023-03" db="EMBL/GenBank/DDBJ databases">
        <authorList>
            <person name="Julca I."/>
        </authorList>
    </citation>
    <scope>NUCLEOTIDE SEQUENCE</scope>
</reference>
<dbReference type="CDD" id="cd15798">
    <property type="entry name" value="PMEI-like_3"/>
    <property type="match status" value="1"/>
</dbReference>
<dbReference type="NCBIfam" id="TIGR01614">
    <property type="entry name" value="PME_inhib"/>
    <property type="match status" value="1"/>
</dbReference>
<dbReference type="EMBL" id="OX459126">
    <property type="protein sequence ID" value="CAI9118958.1"/>
    <property type="molecule type" value="Genomic_DNA"/>
</dbReference>
<gene>
    <name evidence="10" type="ORF">OLC1_LOCUS24721</name>
</gene>
<dbReference type="GO" id="GO:0004857">
    <property type="term" value="F:enzyme inhibitor activity"/>
    <property type="evidence" value="ECO:0007669"/>
    <property type="project" value="InterPro"/>
</dbReference>
<keyword evidence="8" id="KW-0812">Transmembrane</keyword>
<keyword evidence="6" id="KW-0961">Cell wall biogenesis/degradation</keyword>
<evidence type="ECO:0000256" key="5">
    <source>
        <dbReference type="ARBA" id="ARBA00023085"/>
    </source>
</evidence>
<dbReference type="InterPro" id="IPR006501">
    <property type="entry name" value="Pectinesterase_inhib_dom"/>
</dbReference>
<keyword evidence="11" id="KW-1185">Reference proteome</keyword>
<dbReference type="GO" id="GO:0030599">
    <property type="term" value="F:pectinesterase activity"/>
    <property type="evidence" value="ECO:0007669"/>
    <property type="project" value="UniProtKB-EC"/>
</dbReference>
<dbReference type="Pfam" id="PF01095">
    <property type="entry name" value="Pectinesterase"/>
    <property type="match status" value="1"/>
</dbReference>
<evidence type="ECO:0000313" key="11">
    <source>
        <dbReference type="Proteomes" id="UP001161247"/>
    </source>
</evidence>
<keyword evidence="8" id="KW-1133">Transmembrane helix</keyword>
<accession>A0AAV1EHA0</accession>
<dbReference type="Pfam" id="PF04043">
    <property type="entry name" value="PMEI"/>
    <property type="match status" value="1"/>
</dbReference>
<evidence type="ECO:0000256" key="8">
    <source>
        <dbReference type="SAM" id="Phobius"/>
    </source>
</evidence>
<dbReference type="InterPro" id="IPR012334">
    <property type="entry name" value="Pectin_lyas_fold"/>
</dbReference>
<dbReference type="SUPFAM" id="SSF51126">
    <property type="entry name" value="Pectin lyase-like"/>
    <property type="match status" value="1"/>
</dbReference>
<dbReference type="SUPFAM" id="SSF101148">
    <property type="entry name" value="Plant invertase/pectin methylesterase inhibitor"/>
    <property type="match status" value="1"/>
</dbReference>
<evidence type="ECO:0000259" key="9">
    <source>
        <dbReference type="SMART" id="SM00856"/>
    </source>
</evidence>
<comment type="similarity">
    <text evidence="2">In the N-terminal section; belongs to the PMEI family.</text>
</comment>
<feature type="transmembrane region" description="Helical" evidence="8">
    <location>
        <begin position="6"/>
        <end position="27"/>
    </location>
</feature>
<comment type="pathway">
    <text evidence="1">Glycan metabolism; pectin degradation; 2-dehydro-3-deoxy-D-gluconate from pectin: step 1/5.</text>
</comment>
<comment type="catalytic activity">
    <reaction evidence="7">
        <text>[(1-&gt;4)-alpha-D-galacturonosyl methyl ester](n) + n H2O = [(1-&gt;4)-alpha-D-galacturonosyl](n) + n methanol + n H(+)</text>
        <dbReference type="Rhea" id="RHEA:22380"/>
        <dbReference type="Rhea" id="RHEA-COMP:14570"/>
        <dbReference type="Rhea" id="RHEA-COMP:14573"/>
        <dbReference type="ChEBI" id="CHEBI:15377"/>
        <dbReference type="ChEBI" id="CHEBI:15378"/>
        <dbReference type="ChEBI" id="CHEBI:17790"/>
        <dbReference type="ChEBI" id="CHEBI:140522"/>
        <dbReference type="ChEBI" id="CHEBI:140523"/>
        <dbReference type="EC" id="3.1.1.11"/>
    </reaction>
</comment>
<comment type="similarity">
    <text evidence="3">In the C-terminal section; belongs to the pectinesterase family.</text>
</comment>
<dbReference type="PANTHER" id="PTHR31707">
    <property type="entry name" value="PECTINESTERASE"/>
    <property type="match status" value="1"/>
</dbReference>
<evidence type="ECO:0000313" key="10">
    <source>
        <dbReference type="EMBL" id="CAI9118958.1"/>
    </source>
</evidence>
<dbReference type="GO" id="GO:0042545">
    <property type="term" value="P:cell wall modification"/>
    <property type="evidence" value="ECO:0007669"/>
    <property type="project" value="InterPro"/>
</dbReference>
<keyword evidence="5" id="KW-0063">Aspartyl esterase</keyword>
<feature type="domain" description="Pectinesterase inhibitor" evidence="9">
    <location>
        <begin position="40"/>
        <end position="192"/>
    </location>
</feature>
<evidence type="ECO:0000256" key="6">
    <source>
        <dbReference type="ARBA" id="ARBA00023316"/>
    </source>
</evidence>
<dbReference type="Gene3D" id="1.20.140.40">
    <property type="entry name" value="Invertase/pectin methylesterase inhibitor family protein"/>
    <property type="match status" value="1"/>
</dbReference>
<dbReference type="Gene3D" id="2.160.20.10">
    <property type="entry name" value="Single-stranded right-handed beta-helix, Pectin lyase-like"/>
    <property type="match status" value="1"/>
</dbReference>
<organism evidence="10 11">
    <name type="scientific">Oldenlandia corymbosa var. corymbosa</name>
    <dbReference type="NCBI Taxonomy" id="529605"/>
    <lineage>
        <taxon>Eukaryota</taxon>
        <taxon>Viridiplantae</taxon>
        <taxon>Streptophyta</taxon>
        <taxon>Embryophyta</taxon>
        <taxon>Tracheophyta</taxon>
        <taxon>Spermatophyta</taxon>
        <taxon>Magnoliopsida</taxon>
        <taxon>eudicotyledons</taxon>
        <taxon>Gunneridae</taxon>
        <taxon>Pentapetalae</taxon>
        <taxon>asterids</taxon>
        <taxon>lamiids</taxon>
        <taxon>Gentianales</taxon>
        <taxon>Rubiaceae</taxon>
        <taxon>Rubioideae</taxon>
        <taxon>Spermacoceae</taxon>
        <taxon>Hedyotis-Oldenlandia complex</taxon>
        <taxon>Oldenlandia</taxon>
    </lineage>
</organism>
<dbReference type="Proteomes" id="UP001161247">
    <property type="component" value="Chromosome 9"/>
</dbReference>
<protein>
    <submittedName>
        <fullName evidence="10">OLC1v1020592C1</fullName>
    </submittedName>
</protein>
<sequence length="336" mass="36903">MVTKKAGLIGTCLIVVVIGVVGTVAFMKSRPTPDNNATNSSLKAVEAFCQNTEFKETCVKSISSATNSTNSTELINVGFQVTIKELKTAQEKTTALQKAATDPMTAEIFKTCQRLFDDSIEDLEQTLDRLNTFDKKDVLLLVDDVKTWLTGAATSQRTCFDSFQEMNRNEAAEQVKQLLKVGSELTTDLLGMVDQVTQFVETDDKPGSSRRLLGVNESDEENWRRRLSKIGGVTPQNLRPNVTVALDPSGKKYMNDLTIDGAIRQAPSKTFDPYVVYVKEGVYHENITIYKDKWNLVLIGDGPDKTIITAKKSNMSGCGPDGTLGCSTFDTPTVSK</sequence>
<keyword evidence="4" id="KW-0378">Hydrolase</keyword>
<evidence type="ECO:0000256" key="7">
    <source>
        <dbReference type="ARBA" id="ARBA00047928"/>
    </source>
</evidence>
<dbReference type="InterPro" id="IPR011050">
    <property type="entry name" value="Pectin_lyase_fold/virulence"/>
</dbReference>